<evidence type="ECO:0000256" key="4">
    <source>
        <dbReference type="PROSITE-ProRule" id="PRU00322"/>
    </source>
</evidence>
<evidence type="ECO:0000259" key="6">
    <source>
        <dbReference type="PROSITE" id="PS50199"/>
    </source>
</evidence>
<feature type="domain" description="RanBP2-type" evidence="6">
    <location>
        <begin position="244"/>
        <end position="267"/>
    </location>
</feature>
<evidence type="ECO:0000256" key="1">
    <source>
        <dbReference type="ARBA" id="ARBA00022723"/>
    </source>
</evidence>
<dbReference type="GO" id="GO:0005737">
    <property type="term" value="C:cytoplasm"/>
    <property type="evidence" value="ECO:0007669"/>
    <property type="project" value="TreeGrafter"/>
</dbReference>
<reference evidence="7" key="1">
    <citation type="submission" date="2021-03" db="EMBL/GenBank/DDBJ databases">
        <authorList>
            <person name="Li Z."/>
            <person name="Yang C."/>
        </authorList>
    </citation>
    <scope>NUCLEOTIDE SEQUENCE</scope>
    <source>
        <strain evidence="7">Dzin_1.0</strain>
        <tissue evidence="7">Leaf</tissue>
    </source>
</reference>
<evidence type="ECO:0000256" key="3">
    <source>
        <dbReference type="ARBA" id="ARBA00022833"/>
    </source>
</evidence>
<feature type="compositionally biased region" description="Low complexity" evidence="5">
    <location>
        <begin position="361"/>
        <end position="371"/>
    </location>
</feature>
<gene>
    <name evidence="7" type="ORF">J5N97_006997</name>
</gene>
<proteinExistence type="predicted"/>
<keyword evidence="8" id="KW-1185">Reference proteome</keyword>
<sequence>MHRHVLRRLVHSRADPKLGFVRRELEGLQNSNPIPIPVPIPTERGRSVEISHPWPEWVELMERLLSNGYLDQKDCMDSNNIRTSCLAFARDRLNLIRYFSRRDIQVIVGSGCPSLDRKVVNSGKRLRAHVGIQEGNVCSSCNLRGNCERAYVNARKDEAARTIDVMRILLTNALNQTTASVENQACLKKNVKESSRKLLLEMVEFIDKECGSGTSETTSGRPLSKLEKLGAHQMPKCQINVPMKQGDWICPKCNFLNFARNIKCLRCDGVFQERLQKLQLDSDHLPLKKGDWICEKCNFFNFAKNTRCLQCHEKPPKRELIPGEWECPSCNYINFRRNMLCLKCDWKRPKGMNNGENMANQQRYGQQTSQSQDEDMDFWSSGEDRGDGDENDMDSSDKFAEFDNFPIVGGKSAVSRSPLLRERWKEEMLKRSQGMLDVRTDEKNGCLDFASFSSVEELNESSDEDDIAGWFKYRGDKSK</sequence>
<reference evidence="7" key="2">
    <citation type="journal article" date="2022" name="Hortic Res">
        <title>The genome of Dioscorea zingiberensis sheds light on the biosynthesis, origin and evolution of the medicinally important diosgenin saponins.</title>
        <authorList>
            <person name="Li Y."/>
            <person name="Tan C."/>
            <person name="Li Z."/>
            <person name="Guo J."/>
            <person name="Li S."/>
            <person name="Chen X."/>
            <person name="Wang C."/>
            <person name="Dai X."/>
            <person name="Yang H."/>
            <person name="Song W."/>
            <person name="Hou L."/>
            <person name="Xu J."/>
            <person name="Tong Z."/>
            <person name="Xu A."/>
            <person name="Yuan X."/>
            <person name="Wang W."/>
            <person name="Yang Q."/>
            <person name="Chen L."/>
            <person name="Sun Z."/>
            <person name="Wang K."/>
            <person name="Pan B."/>
            <person name="Chen J."/>
            <person name="Bao Y."/>
            <person name="Liu F."/>
            <person name="Qi X."/>
            <person name="Gang D.R."/>
            <person name="Wen J."/>
            <person name="Li J."/>
        </authorList>
    </citation>
    <scope>NUCLEOTIDE SEQUENCE</scope>
    <source>
        <strain evidence="7">Dzin_1.0</strain>
    </source>
</reference>
<organism evidence="7 8">
    <name type="scientific">Dioscorea zingiberensis</name>
    <dbReference type="NCBI Taxonomy" id="325984"/>
    <lineage>
        <taxon>Eukaryota</taxon>
        <taxon>Viridiplantae</taxon>
        <taxon>Streptophyta</taxon>
        <taxon>Embryophyta</taxon>
        <taxon>Tracheophyta</taxon>
        <taxon>Spermatophyta</taxon>
        <taxon>Magnoliopsida</taxon>
        <taxon>Liliopsida</taxon>
        <taxon>Dioscoreales</taxon>
        <taxon>Dioscoreaceae</taxon>
        <taxon>Dioscorea</taxon>
    </lineage>
</organism>
<dbReference type="Pfam" id="PF00641">
    <property type="entry name" value="Zn_ribbon_RanBP"/>
    <property type="match status" value="3"/>
</dbReference>
<evidence type="ECO:0000256" key="2">
    <source>
        <dbReference type="ARBA" id="ARBA00022771"/>
    </source>
</evidence>
<evidence type="ECO:0000313" key="7">
    <source>
        <dbReference type="EMBL" id="KAJ0988641.1"/>
    </source>
</evidence>
<keyword evidence="3" id="KW-0862">Zinc</keyword>
<dbReference type="PANTHER" id="PTHR23111:SF23">
    <property type="entry name" value="RAN BP2_NZF ZINC FINGER-LIKE SUPERFAMILY PROTEIN"/>
    <property type="match status" value="1"/>
</dbReference>
<dbReference type="PROSITE" id="PS50199">
    <property type="entry name" value="ZF_RANBP2_2"/>
    <property type="match status" value="3"/>
</dbReference>
<dbReference type="PANTHER" id="PTHR23111">
    <property type="entry name" value="ZINC FINGER PROTEIN"/>
    <property type="match status" value="1"/>
</dbReference>
<evidence type="ECO:0000256" key="5">
    <source>
        <dbReference type="SAM" id="MobiDB-lite"/>
    </source>
</evidence>
<keyword evidence="2 4" id="KW-0863">Zinc-finger</keyword>
<dbReference type="SMART" id="SM00547">
    <property type="entry name" value="ZnF_RBZ"/>
    <property type="match status" value="3"/>
</dbReference>
<evidence type="ECO:0000313" key="8">
    <source>
        <dbReference type="Proteomes" id="UP001085076"/>
    </source>
</evidence>
<dbReference type="PROSITE" id="PS01358">
    <property type="entry name" value="ZF_RANBP2_1"/>
    <property type="match status" value="2"/>
</dbReference>
<feature type="domain" description="RanBP2-type" evidence="6">
    <location>
        <begin position="321"/>
        <end position="350"/>
    </location>
</feature>
<keyword evidence="1" id="KW-0479">Metal-binding</keyword>
<dbReference type="OrthoDB" id="448399at2759"/>
<dbReference type="GO" id="GO:0008270">
    <property type="term" value="F:zinc ion binding"/>
    <property type="evidence" value="ECO:0007669"/>
    <property type="project" value="UniProtKB-KW"/>
</dbReference>
<feature type="region of interest" description="Disordered" evidence="5">
    <location>
        <begin position="355"/>
        <end position="396"/>
    </location>
</feature>
<dbReference type="SUPFAM" id="SSF90209">
    <property type="entry name" value="Ran binding protein zinc finger-like"/>
    <property type="match status" value="3"/>
</dbReference>
<dbReference type="AlphaFoldDB" id="A0A9D5DB18"/>
<protein>
    <recommendedName>
        <fullName evidence="6">RanBP2-type domain-containing protein</fullName>
    </recommendedName>
</protein>
<dbReference type="Gene3D" id="4.10.1060.10">
    <property type="entry name" value="Zinc finger, RanBP2-type"/>
    <property type="match status" value="3"/>
</dbReference>
<name>A0A9D5DB18_9LILI</name>
<dbReference type="GO" id="GO:0003729">
    <property type="term" value="F:mRNA binding"/>
    <property type="evidence" value="ECO:0007669"/>
    <property type="project" value="TreeGrafter"/>
</dbReference>
<dbReference type="EMBL" id="JAGGNH010000001">
    <property type="protein sequence ID" value="KAJ0988641.1"/>
    <property type="molecule type" value="Genomic_DNA"/>
</dbReference>
<accession>A0A9D5DB18</accession>
<comment type="caution">
    <text evidence="7">The sequence shown here is derived from an EMBL/GenBank/DDBJ whole genome shotgun (WGS) entry which is preliminary data.</text>
</comment>
<feature type="domain" description="RanBP2-type" evidence="6">
    <location>
        <begin position="288"/>
        <end position="317"/>
    </location>
</feature>
<dbReference type="InterPro" id="IPR036443">
    <property type="entry name" value="Znf_RanBP2_sf"/>
</dbReference>
<dbReference type="Proteomes" id="UP001085076">
    <property type="component" value="Miscellaneous, Linkage group lg01"/>
</dbReference>
<dbReference type="InterPro" id="IPR001876">
    <property type="entry name" value="Znf_RanBP2"/>
</dbReference>